<dbReference type="AlphaFoldDB" id="A0A5C8ZT35"/>
<proteinExistence type="inferred from homology"/>
<name>A0A5C8ZT35_9GAMM</name>
<dbReference type="CDD" id="cd00609">
    <property type="entry name" value="AAT_like"/>
    <property type="match status" value="1"/>
</dbReference>
<comment type="subunit">
    <text evidence="4 9">Homodimer.</text>
</comment>
<dbReference type="InterPro" id="IPR004839">
    <property type="entry name" value="Aminotransferase_I/II_large"/>
</dbReference>
<dbReference type="HAMAP" id="MF_01023">
    <property type="entry name" value="HisC_aminotrans_2"/>
    <property type="match status" value="1"/>
</dbReference>
<dbReference type="UniPathway" id="UPA00031">
    <property type="reaction ID" value="UER00012"/>
</dbReference>
<sequence>MSRFWSEITHTLVPYVPGEQPRHQRLVKLNTNEAPIEASPKVLEAIRSTSGDQLRRYPDPESVALRQAIATRFALDPAQVFVGNGSDEVLAHAFLGLLKHPQAVLFPDITYSFYTVWAGLYGIACRQVPLDEHFAVKVGEYAEPNGGIVLPNPNAPTGILLPLEDIRRLLQANRDSVVIIDEAYIDFGGESAAALIPEFDNLLVVHTLSKSRALAGLRVGYALGQAELIEGLNRVKNCFNSYPLDVIAQRAAVASLEDESWFRAGCNEVMETRAWLCGELARLGFECLPSAANFVFASHPQRHARELFEALREQGIIVRHFARPRIDRFLRVSIGSRADCEILVEALEQLL</sequence>
<comment type="pathway">
    <text evidence="2 9">Amino-acid biosynthesis; L-histidine biosynthesis; L-histidine from 5-phospho-alpha-D-ribose 1-diphosphate: step 7/9.</text>
</comment>
<keyword evidence="7 9" id="KW-0663">Pyridoxal phosphate</keyword>
<evidence type="ECO:0000256" key="2">
    <source>
        <dbReference type="ARBA" id="ARBA00005011"/>
    </source>
</evidence>
<evidence type="ECO:0000256" key="4">
    <source>
        <dbReference type="ARBA" id="ARBA00011738"/>
    </source>
</evidence>
<dbReference type="InterPro" id="IPR001917">
    <property type="entry name" value="Aminotrans_II_pyridoxalP_BS"/>
</dbReference>
<dbReference type="PROSITE" id="PS00599">
    <property type="entry name" value="AA_TRANSFER_CLASS_2"/>
    <property type="match status" value="1"/>
</dbReference>
<dbReference type="NCBIfam" id="TIGR01141">
    <property type="entry name" value="hisC"/>
    <property type="match status" value="1"/>
</dbReference>
<dbReference type="Gene3D" id="3.90.1150.10">
    <property type="entry name" value="Aspartate Aminotransferase, domain 1"/>
    <property type="match status" value="1"/>
</dbReference>
<evidence type="ECO:0000313" key="11">
    <source>
        <dbReference type="EMBL" id="TXS90954.1"/>
    </source>
</evidence>
<feature type="modified residue" description="N6-(pyridoxal phosphate)lysine" evidence="9">
    <location>
        <position position="210"/>
    </location>
</feature>
<dbReference type="GO" id="GO:0030170">
    <property type="term" value="F:pyridoxal phosphate binding"/>
    <property type="evidence" value="ECO:0007669"/>
    <property type="project" value="InterPro"/>
</dbReference>
<evidence type="ECO:0000256" key="3">
    <source>
        <dbReference type="ARBA" id="ARBA00007970"/>
    </source>
</evidence>
<keyword evidence="5 9" id="KW-0032">Aminotransferase</keyword>
<dbReference type="EMBL" id="VRYZ01000005">
    <property type="protein sequence ID" value="TXS90954.1"/>
    <property type="molecule type" value="Genomic_DNA"/>
</dbReference>
<comment type="cofactor">
    <cofactor evidence="1 9">
        <name>pyridoxal 5'-phosphate</name>
        <dbReference type="ChEBI" id="CHEBI:597326"/>
    </cofactor>
</comment>
<evidence type="ECO:0000256" key="6">
    <source>
        <dbReference type="ARBA" id="ARBA00022679"/>
    </source>
</evidence>
<evidence type="ECO:0000256" key="5">
    <source>
        <dbReference type="ARBA" id="ARBA00022576"/>
    </source>
</evidence>
<keyword evidence="6 9" id="KW-0808">Transferase</keyword>
<dbReference type="InterPro" id="IPR005861">
    <property type="entry name" value="HisP_aminotrans"/>
</dbReference>
<evidence type="ECO:0000256" key="9">
    <source>
        <dbReference type="HAMAP-Rule" id="MF_01023"/>
    </source>
</evidence>
<dbReference type="SUPFAM" id="SSF53383">
    <property type="entry name" value="PLP-dependent transferases"/>
    <property type="match status" value="1"/>
</dbReference>
<dbReference type="InterPro" id="IPR015421">
    <property type="entry name" value="PyrdxlP-dep_Trfase_major"/>
</dbReference>
<dbReference type="Pfam" id="PF00155">
    <property type="entry name" value="Aminotran_1_2"/>
    <property type="match status" value="1"/>
</dbReference>
<feature type="domain" description="Aminotransferase class I/classII large" evidence="10">
    <location>
        <begin position="26"/>
        <end position="347"/>
    </location>
</feature>
<evidence type="ECO:0000256" key="7">
    <source>
        <dbReference type="ARBA" id="ARBA00022898"/>
    </source>
</evidence>
<keyword evidence="12" id="KW-1185">Reference proteome</keyword>
<evidence type="ECO:0000256" key="1">
    <source>
        <dbReference type="ARBA" id="ARBA00001933"/>
    </source>
</evidence>
<dbReference type="GO" id="GO:0000105">
    <property type="term" value="P:L-histidine biosynthetic process"/>
    <property type="evidence" value="ECO:0007669"/>
    <property type="project" value="UniProtKB-UniRule"/>
</dbReference>
<dbReference type="RefSeq" id="WP_148064610.1">
    <property type="nucleotide sequence ID" value="NZ_VRYZ01000005.1"/>
</dbReference>
<comment type="catalytic activity">
    <reaction evidence="8 9">
        <text>L-histidinol phosphate + 2-oxoglutarate = 3-(imidazol-4-yl)-2-oxopropyl phosphate + L-glutamate</text>
        <dbReference type="Rhea" id="RHEA:23744"/>
        <dbReference type="ChEBI" id="CHEBI:16810"/>
        <dbReference type="ChEBI" id="CHEBI:29985"/>
        <dbReference type="ChEBI" id="CHEBI:57766"/>
        <dbReference type="ChEBI" id="CHEBI:57980"/>
        <dbReference type="EC" id="2.6.1.9"/>
    </reaction>
</comment>
<evidence type="ECO:0000313" key="12">
    <source>
        <dbReference type="Proteomes" id="UP000321933"/>
    </source>
</evidence>
<dbReference type="GO" id="GO:0004400">
    <property type="term" value="F:histidinol-phosphate transaminase activity"/>
    <property type="evidence" value="ECO:0007669"/>
    <property type="project" value="UniProtKB-UniRule"/>
</dbReference>
<dbReference type="PANTHER" id="PTHR43643">
    <property type="entry name" value="HISTIDINOL-PHOSPHATE AMINOTRANSFERASE 2"/>
    <property type="match status" value="1"/>
</dbReference>
<comment type="caution">
    <text evidence="11">The sequence shown here is derived from an EMBL/GenBank/DDBJ whole genome shotgun (WGS) entry which is preliminary data.</text>
</comment>
<dbReference type="EC" id="2.6.1.9" evidence="9"/>
<dbReference type="InterPro" id="IPR050106">
    <property type="entry name" value="HistidinolP_aminotransfase"/>
</dbReference>
<dbReference type="Proteomes" id="UP000321933">
    <property type="component" value="Unassembled WGS sequence"/>
</dbReference>
<reference evidence="11 12" key="1">
    <citation type="submission" date="2019-08" db="EMBL/GenBank/DDBJ databases">
        <title>Parahaliea maris sp. nov., isolated from the surface seawater.</title>
        <authorList>
            <person name="Liu Y."/>
        </authorList>
    </citation>
    <scope>NUCLEOTIDE SEQUENCE [LARGE SCALE GENOMIC DNA]</scope>
    <source>
        <strain evidence="11 12">S2-26</strain>
    </source>
</reference>
<evidence type="ECO:0000256" key="8">
    <source>
        <dbReference type="ARBA" id="ARBA00047481"/>
    </source>
</evidence>
<gene>
    <name evidence="9" type="primary">hisC</name>
    <name evidence="11" type="ORF">FVW59_12105</name>
</gene>
<dbReference type="PANTHER" id="PTHR43643:SF3">
    <property type="entry name" value="HISTIDINOL-PHOSPHATE AMINOTRANSFERASE"/>
    <property type="match status" value="1"/>
</dbReference>
<evidence type="ECO:0000259" key="10">
    <source>
        <dbReference type="Pfam" id="PF00155"/>
    </source>
</evidence>
<comment type="similarity">
    <text evidence="3 9">Belongs to the class-II pyridoxal-phosphate-dependent aminotransferase family. Histidinol-phosphate aminotransferase subfamily.</text>
</comment>
<dbReference type="InterPro" id="IPR015424">
    <property type="entry name" value="PyrdxlP-dep_Trfase"/>
</dbReference>
<keyword evidence="9" id="KW-0028">Amino-acid biosynthesis</keyword>
<protein>
    <recommendedName>
        <fullName evidence="9">Histidinol-phosphate aminotransferase</fullName>
        <ecNumber evidence="9">2.6.1.9</ecNumber>
    </recommendedName>
    <alternativeName>
        <fullName evidence="9">Imidazole acetol-phosphate transaminase</fullName>
    </alternativeName>
</protein>
<dbReference type="Gene3D" id="3.40.640.10">
    <property type="entry name" value="Type I PLP-dependent aspartate aminotransferase-like (Major domain)"/>
    <property type="match status" value="1"/>
</dbReference>
<accession>A0A5C8ZT35</accession>
<dbReference type="InterPro" id="IPR015422">
    <property type="entry name" value="PyrdxlP-dep_Trfase_small"/>
</dbReference>
<organism evidence="11 12">
    <name type="scientific">Parahaliea aestuarii</name>
    <dbReference type="NCBI Taxonomy" id="1852021"/>
    <lineage>
        <taxon>Bacteria</taxon>
        <taxon>Pseudomonadati</taxon>
        <taxon>Pseudomonadota</taxon>
        <taxon>Gammaproteobacteria</taxon>
        <taxon>Cellvibrionales</taxon>
        <taxon>Halieaceae</taxon>
        <taxon>Parahaliea</taxon>
    </lineage>
</organism>
<dbReference type="OrthoDB" id="9809616at2"/>
<keyword evidence="9" id="KW-0368">Histidine biosynthesis</keyword>